<name>A0A9N9E0K4_9GLOM</name>
<dbReference type="Gene3D" id="3.30.420.10">
    <property type="entry name" value="Ribonuclease H-like superfamily/Ribonuclease H"/>
    <property type="match status" value="1"/>
</dbReference>
<dbReference type="Proteomes" id="UP000789706">
    <property type="component" value="Unassembled WGS sequence"/>
</dbReference>
<gene>
    <name evidence="1" type="ORF">DEBURN_LOCUS11734</name>
</gene>
<dbReference type="EMBL" id="CAJVPK010008306">
    <property type="protein sequence ID" value="CAG8660259.1"/>
    <property type="molecule type" value="Genomic_DNA"/>
</dbReference>
<evidence type="ECO:0000313" key="1">
    <source>
        <dbReference type="EMBL" id="CAG8660259.1"/>
    </source>
</evidence>
<keyword evidence="2" id="KW-1185">Reference proteome</keyword>
<reference evidence="1" key="1">
    <citation type="submission" date="2021-06" db="EMBL/GenBank/DDBJ databases">
        <authorList>
            <person name="Kallberg Y."/>
            <person name="Tangrot J."/>
            <person name="Rosling A."/>
        </authorList>
    </citation>
    <scope>NUCLEOTIDE SEQUENCE</scope>
    <source>
        <strain evidence="1">AZ414A</strain>
    </source>
</reference>
<sequence>RTSRFNVFEWDKNILSALFAYRTTKNSTTKYTPFYLNYGRKPILPNE</sequence>
<feature type="non-terminal residue" evidence="1">
    <location>
        <position position="1"/>
    </location>
</feature>
<protein>
    <submittedName>
        <fullName evidence="1">11041_t:CDS:1</fullName>
    </submittedName>
</protein>
<dbReference type="AlphaFoldDB" id="A0A9N9E0K4"/>
<accession>A0A9N9E0K4</accession>
<organism evidence="1 2">
    <name type="scientific">Diversispora eburnea</name>
    <dbReference type="NCBI Taxonomy" id="1213867"/>
    <lineage>
        <taxon>Eukaryota</taxon>
        <taxon>Fungi</taxon>
        <taxon>Fungi incertae sedis</taxon>
        <taxon>Mucoromycota</taxon>
        <taxon>Glomeromycotina</taxon>
        <taxon>Glomeromycetes</taxon>
        <taxon>Diversisporales</taxon>
        <taxon>Diversisporaceae</taxon>
        <taxon>Diversispora</taxon>
    </lineage>
</organism>
<feature type="non-terminal residue" evidence="1">
    <location>
        <position position="47"/>
    </location>
</feature>
<dbReference type="OrthoDB" id="5582742at2759"/>
<comment type="caution">
    <text evidence="1">The sequence shown here is derived from an EMBL/GenBank/DDBJ whole genome shotgun (WGS) entry which is preliminary data.</text>
</comment>
<evidence type="ECO:0000313" key="2">
    <source>
        <dbReference type="Proteomes" id="UP000789706"/>
    </source>
</evidence>
<proteinExistence type="predicted"/>
<dbReference type="InterPro" id="IPR036397">
    <property type="entry name" value="RNaseH_sf"/>
</dbReference>
<dbReference type="GO" id="GO:0003676">
    <property type="term" value="F:nucleic acid binding"/>
    <property type="evidence" value="ECO:0007669"/>
    <property type="project" value="InterPro"/>
</dbReference>